<sequence length="662" mass="73124">MKKLLTFLLLLICITKVISQSRPPLERIISIKISNERIDNALNIISKAGNFSFSYNPEEISVEKKVSLNTQNQPVREVLSNILGNTISFKNRGNYIILKKNTEEPQKDFFVMGYVSDGETGLKIERASIYEPVTLASAVSNQYGYYRLKIPKELNNINLLVRKQNYQDERILIKAKQDKLLNINLLPTPKLPKIDTIARLVSFKIDSLPNKKLDSLPPIQPIITKIEPREEKDSIIIEIPKFNYEEYWASTREKLLITQRRLTDWFITQKQNIHLDNIRDTIYRPIQISFLPFIGTNHYLSGNVINNISLNIIAGYSLGVRSLEVGGFLNVVRGKVNGIQASGFANLVGQDVKGIQVAGFTSVNGRNFYGIQGSGFSNLNGGNTGGIQVAGFANATLKNFSGIQASGFGNLVLQDMHASIQAAGFGNAVIGNGNGIQVASFGNLVGKNYKGLQVSGTINVVGGTLTGLQISLLNFAKKVKNGSQIGLFNFASESKNNLPIGLLSFAGKGGYQRLEIGTNEVNWFNMSFKTGVHQFYNILTAGYNFGFEAKPNFSLGYGLGTALKLNRTFGLNLDLVSSHIQTNNNRWKLNQHTKLALGLEVKALRHLAFFISPSFNFLASDESGIDLGKLNNWKLSEKQGNYLGQKATLTSWVGLQGGIRIL</sequence>
<evidence type="ECO:0000313" key="2">
    <source>
        <dbReference type="Proteomes" id="UP000002875"/>
    </source>
</evidence>
<dbReference type="RefSeq" id="WP_015030183.1">
    <property type="nucleotide sequence ID" value="NC_018748.1"/>
</dbReference>
<proteinExistence type="predicted"/>
<keyword evidence="2" id="KW-1185">Reference proteome</keyword>
<reference evidence="1 2" key="1">
    <citation type="submission" date="2011-07" db="EMBL/GenBank/DDBJ databases">
        <title>The complete genome of chromosome of Emticicia oligotrophica DSM 17448.</title>
        <authorList>
            <consortium name="US DOE Joint Genome Institute (JGI-PGF)"/>
            <person name="Lucas S."/>
            <person name="Han J."/>
            <person name="Lapidus A."/>
            <person name="Bruce D."/>
            <person name="Goodwin L."/>
            <person name="Pitluck S."/>
            <person name="Peters L."/>
            <person name="Kyrpides N."/>
            <person name="Mavromatis K."/>
            <person name="Ivanova N."/>
            <person name="Ovchinnikova G."/>
            <person name="Teshima H."/>
            <person name="Detter J.C."/>
            <person name="Tapia R."/>
            <person name="Han C."/>
            <person name="Land M."/>
            <person name="Hauser L."/>
            <person name="Markowitz V."/>
            <person name="Cheng J.-F."/>
            <person name="Hugenholtz P."/>
            <person name="Woyke T."/>
            <person name="Wu D."/>
            <person name="Tindall B."/>
            <person name="Pomrenke H."/>
            <person name="Brambilla E."/>
            <person name="Klenk H.-P."/>
            <person name="Eisen J.A."/>
        </authorList>
    </citation>
    <scope>NUCLEOTIDE SEQUENCE [LARGE SCALE GENOMIC DNA]</scope>
    <source>
        <strain evidence="1 2">DSM 17448</strain>
    </source>
</reference>
<name>A0ABM5N4T9_EMTOG</name>
<dbReference type="SUPFAM" id="SSF49464">
    <property type="entry name" value="Carboxypeptidase regulatory domain-like"/>
    <property type="match status" value="1"/>
</dbReference>
<dbReference type="EMBL" id="CP002961">
    <property type="protein sequence ID" value="AFK04489.1"/>
    <property type="molecule type" value="Genomic_DNA"/>
</dbReference>
<gene>
    <name evidence="1" type="ordered locus">Emtol_3360</name>
</gene>
<dbReference type="InterPro" id="IPR008969">
    <property type="entry name" value="CarboxyPept-like_regulatory"/>
</dbReference>
<evidence type="ECO:0000313" key="1">
    <source>
        <dbReference type="EMBL" id="AFK04489.1"/>
    </source>
</evidence>
<evidence type="ECO:0008006" key="3">
    <source>
        <dbReference type="Google" id="ProtNLM"/>
    </source>
</evidence>
<accession>A0ABM5N4T9</accession>
<organism evidence="1 2">
    <name type="scientific">Emticicia oligotrophica (strain DSM 17448 / CIP 109782 / MTCC 6937 / GPTSA100-15)</name>
    <dbReference type="NCBI Taxonomy" id="929562"/>
    <lineage>
        <taxon>Bacteria</taxon>
        <taxon>Pseudomonadati</taxon>
        <taxon>Bacteroidota</taxon>
        <taxon>Cytophagia</taxon>
        <taxon>Cytophagales</taxon>
        <taxon>Leadbetterellaceae</taxon>
        <taxon>Emticicia</taxon>
    </lineage>
</organism>
<dbReference type="Proteomes" id="UP000002875">
    <property type="component" value="Chromosome"/>
</dbReference>
<protein>
    <recommendedName>
        <fullName evidence="3">Secretin/TonB short N-terminal domain-containing protein</fullName>
    </recommendedName>
</protein>